<gene>
    <name evidence="4" type="ORF">EDC35_104438</name>
</gene>
<dbReference type="PROSITE" id="PS50887">
    <property type="entry name" value="GGDEF"/>
    <property type="match status" value="1"/>
</dbReference>
<dbReference type="Proteomes" id="UP000295717">
    <property type="component" value="Unassembled WGS sequence"/>
</dbReference>
<dbReference type="SUPFAM" id="SSF55073">
    <property type="entry name" value="Nucleotide cyclase"/>
    <property type="match status" value="1"/>
</dbReference>
<dbReference type="InterPro" id="IPR043128">
    <property type="entry name" value="Rev_trsase/Diguanyl_cyclase"/>
</dbReference>
<dbReference type="PANTHER" id="PTHR44757">
    <property type="entry name" value="DIGUANYLATE CYCLASE DGCP"/>
    <property type="match status" value="1"/>
</dbReference>
<dbReference type="NCBIfam" id="TIGR00254">
    <property type="entry name" value="GGDEF"/>
    <property type="match status" value="1"/>
</dbReference>
<dbReference type="InterPro" id="IPR000160">
    <property type="entry name" value="GGDEF_dom"/>
</dbReference>
<evidence type="ECO:0000259" key="1">
    <source>
        <dbReference type="PROSITE" id="PS50112"/>
    </source>
</evidence>
<dbReference type="AlphaFoldDB" id="A0A4R3MY45"/>
<dbReference type="SMART" id="SM00091">
    <property type="entry name" value="PAS"/>
    <property type="match status" value="1"/>
</dbReference>
<dbReference type="CDD" id="cd01949">
    <property type="entry name" value="GGDEF"/>
    <property type="match status" value="1"/>
</dbReference>
<dbReference type="NCBIfam" id="TIGR00229">
    <property type="entry name" value="sensory_box"/>
    <property type="match status" value="1"/>
</dbReference>
<sequence length="702" mass="79098">MQPHINARVFSSMREGMIITDSLGTILEVNEAFSRITGYRREEVLGRTPRLLRSGRHDPSFYATMWRDLLAHGCWSGDIWNRNRQGEIYPGHLTISAVHDAQGWARHYVGLLSCLQTDEQHLARLACHDVLTGLPNRVLLAERLRQGMMQVRRQRRRLALVYLDLDGFKAVNDAYGHDVGDQLLIALAARLGQALRQGDLLARLGGDEFVAVFMDLDDEQASAPLLARLLAAASQTIPVGALVLPVAASLGVTHYPQNEAVDADHLVRQAYQAMCQAKLAGRNRLHRFDAELATSLRVRNEDVERIREGLEQAEFLLFYQPKVNMRTGEVIGAEALIRWQHPQRGLLSPIHFLPLIDEHPLAAEIGDWVIDCALRQLRLWHTWGLTLTVSVNVGAYQLQQPDFVERLAAALARYPELPAGSLEIEILESSALHDIDKVSALMHQCREFGVEFALDDFGTGYSSLTYLKRLPAASLKIDQTFVRDMLKDPDDLSILEGVLSLATAFQRQTIAEGVETLAHGQLLLQLGCELAQGYEIAPPMPADQFANWAREWRTHDEWRSQQPVNRHDLPIIFAQIEHAIWLQAIDDFLKQGLGSLPPLHHQACRFGRWLSAEGDARHRDNPLFQPLRVSHERLYDLAARLIAHKTAGEDQAVVQGLAELHAVSAEFCQRLMMLVPGWQWCRSHAPEDHPHPIKIQHESPHP</sequence>
<dbReference type="CDD" id="cd01948">
    <property type="entry name" value="EAL"/>
    <property type="match status" value="1"/>
</dbReference>
<protein>
    <submittedName>
        <fullName evidence="4">Diguanylate cyclase/phosphodiesterase with PAS/PAC sensor(S)</fullName>
    </submittedName>
</protein>
<dbReference type="InterPro" id="IPR000014">
    <property type="entry name" value="PAS"/>
</dbReference>
<reference evidence="4 5" key="1">
    <citation type="submission" date="2019-03" db="EMBL/GenBank/DDBJ databases">
        <title>Genomic Encyclopedia of Type Strains, Phase IV (KMG-IV): sequencing the most valuable type-strain genomes for metagenomic binning, comparative biology and taxonomic classification.</title>
        <authorList>
            <person name="Goeker M."/>
        </authorList>
    </citation>
    <scope>NUCLEOTIDE SEQUENCE [LARGE SCALE GENOMIC DNA]</scope>
    <source>
        <strain evidence="4 5">DSM 13587</strain>
    </source>
</reference>
<dbReference type="InterPro" id="IPR035919">
    <property type="entry name" value="EAL_sf"/>
</dbReference>
<dbReference type="Pfam" id="PF13682">
    <property type="entry name" value="CZB"/>
    <property type="match status" value="1"/>
</dbReference>
<dbReference type="Gene3D" id="1.20.120.30">
    <property type="entry name" value="Aspartate receptor, ligand-binding domain"/>
    <property type="match status" value="1"/>
</dbReference>
<comment type="caution">
    <text evidence="4">The sequence shown here is derived from an EMBL/GenBank/DDBJ whole genome shotgun (WGS) entry which is preliminary data.</text>
</comment>
<dbReference type="Pfam" id="PF13426">
    <property type="entry name" value="PAS_9"/>
    <property type="match status" value="1"/>
</dbReference>
<dbReference type="SMART" id="SM00267">
    <property type="entry name" value="GGDEF"/>
    <property type="match status" value="1"/>
</dbReference>
<proteinExistence type="predicted"/>
<evidence type="ECO:0000313" key="4">
    <source>
        <dbReference type="EMBL" id="TCT21578.1"/>
    </source>
</evidence>
<dbReference type="EMBL" id="SMAO01000004">
    <property type="protein sequence ID" value="TCT21578.1"/>
    <property type="molecule type" value="Genomic_DNA"/>
</dbReference>
<feature type="domain" description="EAL" evidence="2">
    <location>
        <begin position="299"/>
        <end position="553"/>
    </location>
</feature>
<dbReference type="PROSITE" id="PS50883">
    <property type="entry name" value="EAL"/>
    <property type="match status" value="1"/>
</dbReference>
<accession>A0A4R3MY45</accession>
<dbReference type="InterPro" id="IPR025991">
    <property type="entry name" value="Chemoreceptor_zinc-bind_dom"/>
</dbReference>
<evidence type="ECO:0000259" key="2">
    <source>
        <dbReference type="PROSITE" id="PS50883"/>
    </source>
</evidence>
<evidence type="ECO:0000259" key="3">
    <source>
        <dbReference type="PROSITE" id="PS50887"/>
    </source>
</evidence>
<organism evidence="4 5">
    <name type="scientific">Thiobaca trueperi</name>
    <dbReference type="NCBI Taxonomy" id="127458"/>
    <lineage>
        <taxon>Bacteria</taxon>
        <taxon>Pseudomonadati</taxon>
        <taxon>Pseudomonadota</taxon>
        <taxon>Gammaproteobacteria</taxon>
        <taxon>Chromatiales</taxon>
        <taxon>Chromatiaceae</taxon>
        <taxon>Thiobaca</taxon>
    </lineage>
</organism>
<dbReference type="InterPro" id="IPR035965">
    <property type="entry name" value="PAS-like_dom_sf"/>
</dbReference>
<dbReference type="InterPro" id="IPR052155">
    <property type="entry name" value="Biofilm_reg_signaling"/>
</dbReference>
<name>A0A4R3MY45_9GAMM</name>
<dbReference type="SUPFAM" id="SSF141868">
    <property type="entry name" value="EAL domain-like"/>
    <property type="match status" value="1"/>
</dbReference>
<dbReference type="RefSeq" id="WP_132977153.1">
    <property type="nucleotide sequence ID" value="NZ_SMAO01000004.1"/>
</dbReference>
<dbReference type="PANTHER" id="PTHR44757:SF2">
    <property type="entry name" value="BIOFILM ARCHITECTURE MAINTENANCE PROTEIN MBAA"/>
    <property type="match status" value="1"/>
</dbReference>
<keyword evidence="5" id="KW-1185">Reference proteome</keyword>
<dbReference type="PROSITE" id="PS50112">
    <property type="entry name" value="PAS"/>
    <property type="match status" value="1"/>
</dbReference>
<dbReference type="Pfam" id="PF00563">
    <property type="entry name" value="EAL"/>
    <property type="match status" value="1"/>
</dbReference>
<dbReference type="InterPro" id="IPR029787">
    <property type="entry name" value="Nucleotide_cyclase"/>
</dbReference>
<dbReference type="SMART" id="SM00052">
    <property type="entry name" value="EAL"/>
    <property type="match status" value="1"/>
</dbReference>
<feature type="domain" description="GGDEF" evidence="3">
    <location>
        <begin position="156"/>
        <end position="290"/>
    </location>
</feature>
<dbReference type="SUPFAM" id="SSF55785">
    <property type="entry name" value="PYP-like sensor domain (PAS domain)"/>
    <property type="match status" value="1"/>
</dbReference>
<dbReference type="Pfam" id="PF00990">
    <property type="entry name" value="GGDEF"/>
    <property type="match status" value="1"/>
</dbReference>
<dbReference type="Gene3D" id="3.20.20.450">
    <property type="entry name" value="EAL domain"/>
    <property type="match status" value="1"/>
</dbReference>
<dbReference type="CDD" id="cd00130">
    <property type="entry name" value="PAS"/>
    <property type="match status" value="1"/>
</dbReference>
<dbReference type="InterPro" id="IPR001633">
    <property type="entry name" value="EAL_dom"/>
</dbReference>
<dbReference type="Gene3D" id="3.30.70.270">
    <property type="match status" value="1"/>
</dbReference>
<dbReference type="Gene3D" id="3.30.450.20">
    <property type="entry name" value="PAS domain"/>
    <property type="match status" value="1"/>
</dbReference>
<evidence type="ECO:0000313" key="5">
    <source>
        <dbReference type="Proteomes" id="UP000295717"/>
    </source>
</evidence>
<feature type="domain" description="PAS" evidence="1">
    <location>
        <begin position="8"/>
        <end position="48"/>
    </location>
</feature>
<dbReference type="OrthoDB" id="8553030at2"/>